<keyword evidence="5" id="KW-0378">Hydrolase</keyword>
<accession>A0A926RXI6</accession>
<dbReference type="SUPFAM" id="SSF101821">
    <property type="entry name" value="Aminopeptidase/glucanase lid domain"/>
    <property type="match status" value="1"/>
</dbReference>
<feature type="binding site" evidence="8">
    <location>
        <position position="180"/>
    </location>
    <ligand>
        <name>Zn(2+)</name>
        <dbReference type="ChEBI" id="CHEBI:29105"/>
        <label>2</label>
    </ligand>
</feature>
<keyword evidence="3" id="KW-0645">Protease</keyword>
<evidence type="ECO:0000256" key="7">
    <source>
        <dbReference type="PIRSR" id="PIRSR001123-1"/>
    </source>
</evidence>
<evidence type="ECO:0000256" key="2">
    <source>
        <dbReference type="ARBA" id="ARBA00022438"/>
    </source>
</evidence>
<evidence type="ECO:0000256" key="3">
    <source>
        <dbReference type="ARBA" id="ARBA00022670"/>
    </source>
</evidence>
<keyword evidence="2" id="KW-0031">Aminopeptidase</keyword>
<dbReference type="PANTHER" id="PTHR32481:SF0">
    <property type="entry name" value="AMINOPEPTIDASE YPDE-RELATED"/>
    <property type="match status" value="1"/>
</dbReference>
<evidence type="ECO:0000256" key="8">
    <source>
        <dbReference type="PIRSR" id="PIRSR001123-2"/>
    </source>
</evidence>
<keyword evidence="10" id="KW-1185">Reference proteome</keyword>
<dbReference type="InterPro" id="IPR051464">
    <property type="entry name" value="Peptidase_M42_aminopept"/>
</dbReference>
<feature type="binding site" evidence="8">
    <location>
        <position position="66"/>
    </location>
    <ligand>
        <name>Zn(2+)</name>
        <dbReference type="ChEBI" id="CHEBI:29105"/>
        <label>1</label>
    </ligand>
</feature>
<dbReference type="CDD" id="cd05656">
    <property type="entry name" value="M42_Frv"/>
    <property type="match status" value="1"/>
</dbReference>
<dbReference type="InterPro" id="IPR023367">
    <property type="entry name" value="Peptidase_M42_dom2"/>
</dbReference>
<dbReference type="Gene3D" id="3.40.630.10">
    <property type="entry name" value="Zn peptidases"/>
    <property type="match status" value="1"/>
</dbReference>
<evidence type="ECO:0000256" key="1">
    <source>
        <dbReference type="ARBA" id="ARBA00006272"/>
    </source>
</evidence>
<comment type="caution">
    <text evidence="9">The sequence shown here is derived from an EMBL/GenBank/DDBJ whole genome shotgun (WGS) entry which is preliminary data.</text>
</comment>
<organism evidence="9 10">
    <name type="scientific">Metabacillus arenae</name>
    <dbReference type="NCBI Taxonomy" id="2771434"/>
    <lineage>
        <taxon>Bacteria</taxon>
        <taxon>Bacillati</taxon>
        <taxon>Bacillota</taxon>
        <taxon>Bacilli</taxon>
        <taxon>Bacillales</taxon>
        <taxon>Bacillaceae</taxon>
        <taxon>Metabacillus</taxon>
    </lineage>
</organism>
<evidence type="ECO:0000256" key="6">
    <source>
        <dbReference type="PIRNR" id="PIRNR001123"/>
    </source>
</evidence>
<evidence type="ECO:0000256" key="4">
    <source>
        <dbReference type="ARBA" id="ARBA00022723"/>
    </source>
</evidence>
<feature type="binding site" evidence="8">
    <location>
        <position position="180"/>
    </location>
    <ligand>
        <name>Zn(2+)</name>
        <dbReference type="ChEBI" id="CHEBI:29105"/>
        <label>1</label>
    </ligand>
</feature>
<evidence type="ECO:0000313" key="10">
    <source>
        <dbReference type="Proteomes" id="UP000626844"/>
    </source>
</evidence>
<dbReference type="SUPFAM" id="SSF53187">
    <property type="entry name" value="Zn-dependent exopeptidases"/>
    <property type="match status" value="1"/>
</dbReference>
<dbReference type="GO" id="GO:0006508">
    <property type="term" value="P:proteolysis"/>
    <property type="evidence" value="ECO:0007669"/>
    <property type="project" value="UniProtKB-KW"/>
</dbReference>
<evidence type="ECO:0000313" key="9">
    <source>
        <dbReference type="EMBL" id="MBD1380177.1"/>
    </source>
</evidence>
<gene>
    <name evidence="9" type="ORF">IC621_08040</name>
</gene>
<name>A0A926RXI6_9BACI</name>
<dbReference type="PIRSF" id="PIRSF001123">
    <property type="entry name" value="PepA_GA"/>
    <property type="match status" value="1"/>
</dbReference>
<dbReference type="GO" id="GO:0046872">
    <property type="term" value="F:metal ion binding"/>
    <property type="evidence" value="ECO:0007669"/>
    <property type="project" value="UniProtKB-UniRule"/>
</dbReference>
<dbReference type="RefSeq" id="WP_191157541.1">
    <property type="nucleotide sequence ID" value="NZ_JACXAI010000007.1"/>
</dbReference>
<protein>
    <submittedName>
        <fullName evidence="9">M42 family metallopeptidase</fullName>
    </submittedName>
</protein>
<feature type="binding site" evidence="8">
    <location>
        <position position="213"/>
    </location>
    <ligand>
        <name>Zn(2+)</name>
        <dbReference type="ChEBI" id="CHEBI:29105"/>
        <label>2</label>
    </ligand>
</feature>
<reference evidence="9" key="1">
    <citation type="submission" date="2020-09" db="EMBL/GenBank/DDBJ databases">
        <title>A novel bacterium of genus Bacillus, isolated from South China Sea.</title>
        <authorList>
            <person name="Huang H."/>
            <person name="Mo K."/>
            <person name="Hu Y."/>
        </authorList>
    </citation>
    <scope>NUCLEOTIDE SEQUENCE</scope>
    <source>
        <strain evidence="9">IB182487</strain>
    </source>
</reference>
<evidence type="ECO:0000256" key="5">
    <source>
        <dbReference type="ARBA" id="ARBA00022801"/>
    </source>
</evidence>
<dbReference type="Gene3D" id="2.40.30.40">
    <property type="entry name" value="Peptidase M42, domain 2"/>
    <property type="match status" value="1"/>
</dbReference>
<dbReference type="PANTHER" id="PTHR32481">
    <property type="entry name" value="AMINOPEPTIDASE"/>
    <property type="match status" value="1"/>
</dbReference>
<proteinExistence type="inferred from homology"/>
<keyword evidence="4 8" id="KW-0479">Metal-binding</keyword>
<dbReference type="Pfam" id="PF05343">
    <property type="entry name" value="Peptidase_M42"/>
    <property type="match status" value="1"/>
</dbReference>
<dbReference type="GO" id="GO:0004177">
    <property type="term" value="F:aminopeptidase activity"/>
    <property type="evidence" value="ECO:0007669"/>
    <property type="project" value="UniProtKB-UniRule"/>
</dbReference>
<feature type="active site" description="Proton acceptor" evidence="7">
    <location>
        <position position="212"/>
    </location>
</feature>
<comment type="cofactor">
    <cofactor evidence="8">
        <name>a divalent metal cation</name>
        <dbReference type="ChEBI" id="CHEBI:60240"/>
    </cofactor>
    <text evidence="8">Binds 2 divalent metal cations per subunit.</text>
</comment>
<dbReference type="EMBL" id="JACXAI010000007">
    <property type="protein sequence ID" value="MBD1380177.1"/>
    <property type="molecule type" value="Genomic_DNA"/>
</dbReference>
<dbReference type="AlphaFoldDB" id="A0A926RXI6"/>
<sequence length="357" mass="39190">MNHDTLELFRTLTELPGAPGNEHAIRKFMREQLEPFADEIVQDKLGGIFGVRKNQSGGPTIMVAGHMDEVGFMVTALTDSGMIRFQPLGGWWSQVLLAQRVQIMTESGPIVGVISSIPPHLLSEQQRKKPMEIKNMMIDIGADNRENAEEIGIKPGQQIIPICPFTTMANSKKILAKAWDNRYGCGLSIELLKELKDVELPNTLYSGATVQEEVGLRGAQTAANMIKPDLFFALDASPANDMNGDKKEFGQLGKGALMRIFDRSMVTHRGMREFVLDTAETNKIPYQYFVSQGGTDAGRVHTANEGVPSAVIGICARYVHTSASIIHIDDYAAAKELITKLVKSCDQSTVQSIKKNG</sequence>
<feature type="binding site" evidence="8">
    <location>
        <position position="320"/>
    </location>
    <ligand>
        <name>Zn(2+)</name>
        <dbReference type="ChEBI" id="CHEBI:29105"/>
        <label>2</label>
    </ligand>
</feature>
<dbReference type="Proteomes" id="UP000626844">
    <property type="component" value="Unassembled WGS sequence"/>
</dbReference>
<dbReference type="InterPro" id="IPR008007">
    <property type="entry name" value="Peptidase_M42"/>
</dbReference>
<feature type="binding site" evidence="8">
    <location>
        <position position="235"/>
    </location>
    <ligand>
        <name>Zn(2+)</name>
        <dbReference type="ChEBI" id="CHEBI:29105"/>
        <label>1</label>
    </ligand>
</feature>
<comment type="similarity">
    <text evidence="1 6">Belongs to the peptidase M42 family.</text>
</comment>